<dbReference type="GO" id="GO:0005509">
    <property type="term" value="F:calcium ion binding"/>
    <property type="evidence" value="ECO:0007669"/>
    <property type="project" value="InterPro"/>
</dbReference>
<evidence type="ECO:0000313" key="4">
    <source>
        <dbReference type="Proteomes" id="UP000305887"/>
    </source>
</evidence>
<sequence>MMWTEAPALERALAALAAPCRDHSLGLRRKFWGPAFKGHIRREKAGKQVGKDPPVMKRTVLVASILGGLIGTAVLAQATAPESDAPTSSVEAAPSASSQAPDRSAPPMDDLGPMREDSRGFGPVGLAPLESYDVDGNGVITQQEITTRKAERFAAADADGDGALSPEELIALEDAIREEVRLARAARGVERMDDNGDGLLQAEELEARSPRLAPIFDELDTDGDDGISLDELAAGRLGHERGPHGFMGEGFGPGRRGHHD</sequence>
<dbReference type="OrthoDB" id="5470953at2"/>
<dbReference type="Gene3D" id="1.10.238.10">
    <property type="entry name" value="EF-hand"/>
    <property type="match status" value="2"/>
</dbReference>
<feature type="domain" description="EF-hand" evidence="2">
    <location>
        <begin position="191"/>
        <end position="206"/>
    </location>
</feature>
<dbReference type="Proteomes" id="UP000305887">
    <property type="component" value="Unassembled WGS sequence"/>
</dbReference>
<comment type="caution">
    <text evidence="3">The sequence shown here is derived from an EMBL/GenBank/DDBJ whole genome shotgun (WGS) entry which is preliminary data.</text>
</comment>
<dbReference type="SUPFAM" id="SSF47473">
    <property type="entry name" value="EF-hand"/>
    <property type="match status" value="1"/>
</dbReference>
<feature type="compositionally biased region" description="Gly residues" evidence="1">
    <location>
        <begin position="245"/>
        <end position="254"/>
    </location>
</feature>
<gene>
    <name evidence="3" type="ORF">FHG66_04455</name>
</gene>
<dbReference type="InterPro" id="IPR011992">
    <property type="entry name" value="EF-hand-dom_pair"/>
</dbReference>
<feature type="region of interest" description="Disordered" evidence="1">
    <location>
        <begin position="238"/>
        <end position="260"/>
    </location>
</feature>
<name>A0A5C4N6X6_9RHOB</name>
<evidence type="ECO:0000313" key="3">
    <source>
        <dbReference type="EMBL" id="TNC52051.1"/>
    </source>
</evidence>
<evidence type="ECO:0000256" key="1">
    <source>
        <dbReference type="SAM" id="MobiDB-lite"/>
    </source>
</evidence>
<feature type="region of interest" description="Disordered" evidence="1">
    <location>
        <begin position="81"/>
        <end position="119"/>
    </location>
</feature>
<dbReference type="Pfam" id="PF13202">
    <property type="entry name" value="EF-hand_5"/>
    <property type="match status" value="2"/>
</dbReference>
<proteinExistence type="predicted"/>
<dbReference type="InterPro" id="IPR002048">
    <property type="entry name" value="EF_hand_dom"/>
</dbReference>
<evidence type="ECO:0000259" key="2">
    <source>
        <dbReference type="Pfam" id="PF13202"/>
    </source>
</evidence>
<dbReference type="EMBL" id="VDFU01000003">
    <property type="protein sequence ID" value="TNC52051.1"/>
    <property type="molecule type" value="Genomic_DNA"/>
</dbReference>
<dbReference type="AlphaFoldDB" id="A0A5C4N6X6"/>
<keyword evidence="4" id="KW-1185">Reference proteome</keyword>
<accession>A0A5C4N6X6</accession>
<feature type="domain" description="EF-hand" evidence="2">
    <location>
        <begin position="152"/>
        <end position="171"/>
    </location>
</feature>
<protein>
    <recommendedName>
        <fullName evidence="2">EF-hand domain-containing protein</fullName>
    </recommendedName>
</protein>
<organism evidence="3 4">
    <name type="scientific">Rubellimicrobium rubrum</name>
    <dbReference type="NCBI Taxonomy" id="2585369"/>
    <lineage>
        <taxon>Bacteria</taxon>
        <taxon>Pseudomonadati</taxon>
        <taxon>Pseudomonadota</taxon>
        <taxon>Alphaproteobacteria</taxon>
        <taxon>Rhodobacterales</taxon>
        <taxon>Roseobacteraceae</taxon>
        <taxon>Rubellimicrobium</taxon>
    </lineage>
</organism>
<feature type="compositionally biased region" description="Polar residues" evidence="1">
    <location>
        <begin position="85"/>
        <end position="101"/>
    </location>
</feature>
<reference evidence="3 4" key="1">
    <citation type="submission" date="2019-06" db="EMBL/GenBank/DDBJ databases">
        <title>YIM 131921 draft genome.</title>
        <authorList>
            <person name="Jiang L."/>
        </authorList>
    </citation>
    <scope>NUCLEOTIDE SEQUENCE [LARGE SCALE GENOMIC DNA]</scope>
    <source>
        <strain evidence="3 4">YIM 131921</strain>
    </source>
</reference>
<dbReference type="InterPro" id="IPR018247">
    <property type="entry name" value="EF_Hand_1_Ca_BS"/>
</dbReference>
<dbReference type="PROSITE" id="PS00018">
    <property type="entry name" value="EF_HAND_1"/>
    <property type="match status" value="1"/>
</dbReference>